<dbReference type="InterPro" id="IPR012334">
    <property type="entry name" value="Pectin_lyas_fold"/>
</dbReference>
<dbReference type="InterPro" id="IPR006626">
    <property type="entry name" value="PbH1"/>
</dbReference>
<evidence type="ECO:0000259" key="2">
    <source>
        <dbReference type="Pfam" id="PF05048"/>
    </source>
</evidence>
<dbReference type="InterPro" id="IPR007742">
    <property type="entry name" value="NosD_dom"/>
</dbReference>
<dbReference type="SMART" id="SM00710">
    <property type="entry name" value="PbH1"/>
    <property type="match status" value="8"/>
</dbReference>
<dbReference type="Pfam" id="PF05048">
    <property type="entry name" value="NosD"/>
    <property type="match status" value="1"/>
</dbReference>
<dbReference type="SUPFAM" id="SSF51126">
    <property type="entry name" value="Pectin lyase-like"/>
    <property type="match status" value="1"/>
</dbReference>
<accession>A0A1C6SWH4</accession>
<organism evidence="3 4">
    <name type="scientific">Micromonospora rhizosphaerae</name>
    <dbReference type="NCBI Taxonomy" id="568872"/>
    <lineage>
        <taxon>Bacteria</taxon>
        <taxon>Bacillati</taxon>
        <taxon>Actinomycetota</taxon>
        <taxon>Actinomycetes</taxon>
        <taxon>Micromonosporales</taxon>
        <taxon>Micromonosporaceae</taxon>
        <taxon>Micromonospora</taxon>
    </lineage>
</organism>
<proteinExistence type="predicted"/>
<evidence type="ECO:0000256" key="1">
    <source>
        <dbReference type="SAM" id="SignalP"/>
    </source>
</evidence>
<evidence type="ECO:0000313" key="3">
    <source>
        <dbReference type="EMBL" id="SCL33699.1"/>
    </source>
</evidence>
<evidence type="ECO:0000313" key="4">
    <source>
        <dbReference type="Proteomes" id="UP000199413"/>
    </source>
</evidence>
<reference evidence="4" key="1">
    <citation type="submission" date="2016-06" db="EMBL/GenBank/DDBJ databases">
        <authorList>
            <person name="Varghese N."/>
            <person name="Submissions Spin"/>
        </authorList>
    </citation>
    <scope>NUCLEOTIDE SEQUENCE [LARGE SCALE GENOMIC DNA]</scope>
    <source>
        <strain evidence="4">DSM 45431</strain>
    </source>
</reference>
<protein>
    <submittedName>
        <fullName evidence="3">Parallel beta-helix repeat (Two copies)</fullName>
    </submittedName>
</protein>
<feature type="domain" description="Periplasmic copper-binding protein NosD beta helix" evidence="2">
    <location>
        <begin position="292"/>
        <end position="428"/>
    </location>
</feature>
<feature type="chain" id="PRO_5008746145" evidence="1">
    <location>
        <begin position="27"/>
        <end position="448"/>
    </location>
</feature>
<sequence>MRMIRSVPLLAAVAVALVALSSAAVASLPSTLVVDRDGAQCGNADFTSIQAAVDAAEPGTRIKVCPDVYPESVRVDKPLILWGEPDAVEAIDCFDAAASQADGLDPTQQVIVDPAADGFSVAFDMLADDVVLAGFVVQDASVGIDADDRFSGQHVHHNLVRLNTLFGMDFGTAGARESRVDHNCFRDNRWGLVCELDDDSLWKLPVGNERGAWNARDLRTARIDHNDTFRNQAGIDVAGPGRREQVTVDHNVSRAEGTGIALQNSARSAVIANEVVGASGTGSIAFGGGNTDLTVASNLVTGGRVGIIFASASYFDKFPPSRRVTITGNTARGMVFSGINAGQGLTVGAGELRDSVIAGNVSSDNGLDGIIVPAGNAGNDVRDNVTERNGRRGIYAASSTSDNTFSGNWMFGNGVLDARDDNRTANTWVGNQCLTDYPEGTICGAQSS</sequence>
<gene>
    <name evidence="3" type="ORF">GA0070624_4800</name>
</gene>
<dbReference type="Proteomes" id="UP000199413">
    <property type="component" value="Unassembled WGS sequence"/>
</dbReference>
<name>A0A1C6SWH4_9ACTN</name>
<keyword evidence="1" id="KW-0732">Signal</keyword>
<dbReference type="EMBL" id="FMHV01000002">
    <property type="protein sequence ID" value="SCL33699.1"/>
    <property type="molecule type" value="Genomic_DNA"/>
</dbReference>
<dbReference type="InterPro" id="IPR011050">
    <property type="entry name" value="Pectin_lyase_fold/virulence"/>
</dbReference>
<keyword evidence="4" id="KW-1185">Reference proteome</keyword>
<dbReference type="STRING" id="568872.GA0070624_4800"/>
<dbReference type="AlphaFoldDB" id="A0A1C6SWH4"/>
<dbReference type="Gene3D" id="2.160.20.10">
    <property type="entry name" value="Single-stranded right-handed beta-helix, Pectin lyase-like"/>
    <property type="match status" value="2"/>
</dbReference>
<feature type="signal peptide" evidence="1">
    <location>
        <begin position="1"/>
        <end position="26"/>
    </location>
</feature>